<dbReference type="PANTHER" id="PTHR31214">
    <property type="entry name" value="PROTEIN FAM221A-RELATED"/>
    <property type="match status" value="1"/>
</dbReference>
<dbReference type="EMBL" id="UYSU01032304">
    <property type="protein sequence ID" value="VDL89033.1"/>
    <property type="molecule type" value="Genomic_DNA"/>
</dbReference>
<evidence type="ECO:0000256" key="2">
    <source>
        <dbReference type="ARBA" id="ARBA00039630"/>
    </source>
</evidence>
<keyword evidence="4" id="KW-1185">Reference proteome</keyword>
<evidence type="ECO:0000313" key="4">
    <source>
        <dbReference type="Proteomes" id="UP000275846"/>
    </source>
</evidence>
<proteinExistence type="inferred from homology"/>
<comment type="similarity">
    <text evidence="1">Belongs to the FAM221 family.</text>
</comment>
<dbReference type="PANTHER" id="PTHR31214:SF2">
    <property type="entry name" value="PROTEIN FAM221A"/>
    <property type="match status" value="1"/>
</dbReference>
<dbReference type="Proteomes" id="UP000275846">
    <property type="component" value="Unassembled WGS sequence"/>
</dbReference>
<reference evidence="3 4" key="2">
    <citation type="submission" date="2018-11" db="EMBL/GenBank/DDBJ databases">
        <authorList>
            <consortium name="Pathogen Informatics"/>
        </authorList>
    </citation>
    <scope>NUCLEOTIDE SEQUENCE [LARGE SCALE GENOMIC DNA]</scope>
    <source>
        <strain evidence="3 4">NST_G2</strain>
    </source>
</reference>
<gene>
    <name evidence="3" type="ORF">SSLN_LOCUS2648</name>
</gene>
<dbReference type="AlphaFoldDB" id="A0A183SEK0"/>
<dbReference type="STRING" id="70667.A0A183SEK0"/>
<protein>
    <recommendedName>
        <fullName evidence="2">Protein FAM221A</fullName>
    </recommendedName>
</protein>
<sequence>MTNGSGGRIHFTADQTRAIDEYEEYHRFSCLFNHICLGSWLTPYRCKRPNCKCEGFKTSLTCDCGFPAYQHKDVSETAAEREARGHPIGQPCPYQAMGGITGFSSLAIGMARMDPSGAAHGTLTEEELNAPITDNDHPFLRMHKATVEEYERQKAQGST</sequence>
<name>A0A183SEK0_SCHSO</name>
<evidence type="ECO:0000313" key="3">
    <source>
        <dbReference type="EMBL" id="VDL89033.1"/>
    </source>
</evidence>
<evidence type="ECO:0000313" key="5">
    <source>
        <dbReference type="WBParaSite" id="SSLN_0000273501-mRNA-1"/>
    </source>
</evidence>
<dbReference type="WBParaSite" id="SSLN_0000273501-mRNA-1">
    <property type="protein sequence ID" value="SSLN_0000273501-mRNA-1"/>
    <property type="gene ID" value="SSLN_0000273501"/>
</dbReference>
<reference evidence="5" key="1">
    <citation type="submission" date="2016-06" db="UniProtKB">
        <authorList>
            <consortium name="WormBaseParasite"/>
        </authorList>
    </citation>
    <scope>IDENTIFICATION</scope>
</reference>
<accession>A0A183SEK0</accession>
<evidence type="ECO:0000256" key="1">
    <source>
        <dbReference type="ARBA" id="ARBA00011026"/>
    </source>
</evidence>
<dbReference type="Pfam" id="PF14753">
    <property type="entry name" value="FAM221"/>
    <property type="match status" value="1"/>
</dbReference>
<organism evidence="5">
    <name type="scientific">Schistocephalus solidus</name>
    <name type="common">Tapeworm</name>
    <dbReference type="NCBI Taxonomy" id="70667"/>
    <lineage>
        <taxon>Eukaryota</taxon>
        <taxon>Metazoa</taxon>
        <taxon>Spiralia</taxon>
        <taxon>Lophotrochozoa</taxon>
        <taxon>Platyhelminthes</taxon>
        <taxon>Cestoda</taxon>
        <taxon>Eucestoda</taxon>
        <taxon>Diphyllobothriidea</taxon>
        <taxon>Diphyllobothriidae</taxon>
        <taxon>Schistocephalus</taxon>
    </lineage>
</organism>
<dbReference type="OrthoDB" id="310364at2759"/>
<dbReference type="InterPro" id="IPR026755">
    <property type="entry name" value="Fam221a/b"/>
</dbReference>